<reference evidence="2 3" key="1">
    <citation type="submission" date="2013-02" db="EMBL/GenBank/DDBJ databases">
        <title>The Genome Annotation of Plasmodium falciparum Vietnam Oak-Knoll (FVO).</title>
        <authorList>
            <consortium name="The Broad Institute Genome Sequencing Platform"/>
            <consortium name="The Broad Institute Genome Sequencing Center for Infectious Disease"/>
            <person name="Neafsey D."/>
            <person name="Hoffman S."/>
            <person name="Volkman S."/>
            <person name="Rosenthal P."/>
            <person name="Walker B."/>
            <person name="Young S.K."/>
            <person name="Zeng Q."/>
            <person name="Gargeya S."/>
            <person name="Fitzgerald M."/>
            <person name="Haas B."/>
            <person name="Abouelleil A."/>
            <person name="Allen A.W."/>
            <person name="Alvarado L."/>
            <person name="Arachchi H.M."/>
            <person name="Berlin A.M."/>
            <person name="Chapman S.B."/>
            <person name="Gainer-Dewar J."/>
            <person name="Goldberg J."/>
            <person name="Griggs A."/>
            <person name="Gujja S."/>
            <person name="Hansen M."/>
            <person name="Howarth C."/>
            <person name="Imamovic A."/>
            <person name="Ireland A."/>
            <person name="Larimer J."/>
            <person name="McCowan C."/>
            <person name="Murphy C."/>
            <person name="Pearson M."/>
            <person name="Poon T.W."/>
            <person name="Priest M."/>
            <person name="Roberts A."/>
            <person name="Saif S."/>
            <person name="Shea T."/>
            <person name="Sisk P."/>
            <person name="Sykes S."/>
            <person name="Wortman J."/>
            <person name="Nusbaum C."/>
            <person name="Birren B."/>
        </authorList>
    </citation>
    <scope>NUCLEOTIDE SEQUENCE [LARGE SCALE GENOMIC DNA]</scope>
    <source>
        <strain evidence="3">Vietnam Oak-Knoll (FVO)</strain>
    </source>
</reference>
<keyword evidence="1" id="KW-0472">Membrane</keyword>
<sequence length="83" mass="10264">MRIKKIFIIKSYFWCTTFNTKKKKKKEHQSENLILILKYLFFCLIFWSDIKFIGKFYNNRISSVIDACIRLLLKFIIYKHIYL</sequence>
<evidence type="ECO:0000313" key="2">
    <source>
        <dbReference type="EMBL" id="ETW20619.1"/>
    </source>
</evidence>
<dbReference type="AlphaFoldDB" id="A0A024VDS9"/>
<accession>A0A024VDS9</accession>
<gene>
    <name evidence="2" type="ORF">PFFVO_00379</name>
</gene>
<evidence type="ECO:0000256" key="1">
    <source>
        <dbReference type="SAM" id="Phobius"/>
    </source>
</evidence>
<organism evidence="2 3">
    <name type="scientific">Plasmodium falciparum Vietnam Oak-Knoll</name>
    <name type="common">FVO</name>
    <dbReference type="NCBI Taxonomy" id="1036723"/>
    <lineage>
        <taxon>Eukaryota</taxon>
        <taxon>Sar</taxon>
        <taxon>Alveolata</taxon>
        <taxon>Apicomplexa</taxon>
        <taxon>Aconoidasida</taxon>
        <taxon>Haemosporida</taxon>
        <taxon>Plasmodiidae</taxon>
        <taxon>Plasmodium</taxon>
        <taxon>Plasmodium (Laverania)</taxon>
    </lineage>
</organism>
<feature type="transmembrane region" description="Helical" evidence="1">
    <location>
        <begin position="32"/>
        <end position="48"/>
    </location>
</feature>
<name>A0A024VDS9_PLAFA</name>
<evidence type="ECO:0000313" key="3">
    <source>
        <dbReference type="Proteomes" id="UP000030690"/>
    </source>
</evidence>
<proteinExistence type="predicted"/>
<dbReference type="EMBL" id="KI925016">
    <property type="protein sequence ID" value="ETW20619.1"/>
    <property type="molecule type" value="Genomic_DNA"/>
</dbReference>
<keyword evidence="1" id="KW-0812">Transmembrane</keyword>
<reference evidence="2 3" key="2">
    <citation type="submission" date="2013-02" db="EMBL/GenBank/DDBJ databases">
        <title>The Genome Sequence of Plasmodium falciparum Vietnam Oak-Knoll (FVO).</title>
        <authorList>
            <consortium name="The Broad Institute Genome Sequencing Platform"/>
            <consortium name="The Broad Institute Genome Sequencing Center for Infectious Disease"/>
            <person name="Neafsey D."/>
            <person name="Cheeseman I."/>
            <person name="Volkman S."/>
            <person name="Adams J."/>
            <person name="Walker B."/>
            <person name="Young S.K."/>
            <person name="Zeng Q."/>
            <person name="Gargeya S."/>
            <person name="Fitzgerald M."/>
            <person name="Haas B."/>
            <person name="Abouelleil A."/>
            <person name="Alvarado L."/>
            <person name="Arachchi H.M."/>
            <person name="Berlin A.M."/>
            <person name="Chapman S.B."/>
            <person name="Dewar J."/>
            <person name="Goldberg J."/>
            <person name="Griggs A."/>
            <person name="Gujja S."/>
            <person name="Hansen M."/>
            <person name="Howarth C."/>
            <person name="Imamovic A."/>
            <person name="Larimer J."/>
            <person name="McCowan C."/>
            <person name="Murphy C."/>
            <person name="Neiman D."/>
            <person name="Pearson M."/>
            <person name="Priest M."/>
            <person name="Roberts A."/>
            <person name="Saif S."/>
            <person name="Shea T."/>
            <person name="Sisk P."/>
            <person name="Sykes S."/>
            <person name="Wortman J."/>
            <person name="Nusbaum C."/>
            <person name="Birren B."/>
        </authorList>
    </citation>
    <scope>NUCLEOTIDE SEQUENCE [LARGE SCALE GENOMIC DNA]</scope>
    <source>
        <strain evidence="3">Vietnam Oak-Knoll (FVO)</strain>
    </source>
</reference>
<keyword evidence="1" id="KW-1133">Transmembrane helix</keyword>
<protein>
    <submittedName>
        <fullName evidence="2">Uncharacterized protein</fullName>
    </submittedName>
</protein>
<dbReference type="Proteomes" id="UP000030690">
    <property type="component" value="Unassembled WGS sequence"/>
</dbReference>